<evidence type="ECO:0000256" key="3">
    <source>
        <dbReference type="ARBA" id="ARBA00007441"/>
    </source>
</evidence>
<keyword evidence="9" id="KW-0828">Tyrosine catabolism</keyword>
<dbReference type="Proteomes" id="UP001153620">
    <property type="component" value="Chromosome 4"/>
</dbReference>
<dbReference type="GO" id="GO:0006559">
    <property type="term" value="P:L-phenylalanine catabolic process"/>
    <property type="evidence" value="ECO:0007669"/>
    <property type="project" value="UniProtKB-UniRule"/>
</dbReference>
<dbReference type="SUPFAM" id="SSF53383">
    <property type="entry name" value="PLP-dependent transferases"/>
    <property type="match status" value="1"/>
</dbReference>
<dbReference type="InterPro" id="IPR015421">
    <property type="entry name" value="PyrdxlP-dep_Trfase_major"/>
</dbReference>
<dbReference type="NCBIfam" id="TIGR01265">
    <property type="entry name" value="tyr_nico_aTase"/>
    <property type="match status" value="1"/>
</dbReference>
<evidence type="ECO:0000256" key="5">
    <source>
        <dbReference type="ARBA" id="ARBA00012749"/>
    </source>
</evidence>
<comment type="catalytic activity">
    <reaction evidence="12 13">
        <text>L-tyrosine + 2-oxoglutarate = 3-(4-hydroxyphenyl)pyruvate + L-glutamate</text>
        <dbReference type="Rhea" id="RHEA:15093"/>
        <dbReference type="ChEBI" id="CHEBI:16810"/>
        <dbReference type="ChEBI" id="CHEBI:29985"/>
        <dbReference type="ChEBI" id="CHEBI:36242"/>
        <dbReference type="ChEBI" id="CHEBI:58315"/>
        <dbReference type="EC" id="2.6.1.5"/>
    </reaction>
</comment>
<dbReference type="PANTHER" id="PTHR45744">
    <property type="entry name" value="TYROSINE AMINOTRANSFERASE"/>
    <property type="match status" value="1"/>
</dbReference>
<accession>A0A9N9S4M8</accession>
<dbReference type="PROSITE" id="PS00105">
    <property type="entry name" value="AA_TRANSFER_CLASS_1"/>
    <property type="match status" value="1"/>
</dbReference>
<name>A0A9N9S4M8_9DIPT</name>
<dbReference type="InterPro" id="IPR004839">
    <property type="entry name" value="Aminotransferase_I/II_large"/>
</dbReference>
<evidence type="ECO:0000256" key="9">
    <source>
        <dbReference type="ARBA" id="ARBA00022878"/>
    </source>
</evidence>
<evidence type="ECO:0000259" key="15">
    <source>
        <dbReference type="Pfam" id="PF00155"/>
    </source>
</evidence>
<evidence type="ECO:0000256" key="1">
    <source>
        <dbReference type="ARBA" id="ARBA00001933"/>
    </source>
</evidence>
<feature type="domain" description="Aminotransferase class I/classII large" evidence="15">
    <location>
        <begin position="78"/>
        <end position="441"/>
    </location>
</feature>
<evidence type="ECO:0000256" key="10">
    <source>
        <dbReference type="ARBA" id="ARBA00022898"/>
    </source>
</evidence>
<comment type="function">
    <text evidence="13">Transaminase involved in tyrosine breakdown. Converts tyrosine to p-hydroxyphenylpyruvate.</text>
</comment>
<dbReference type="InterPro" id="IPR005958">
    <property type="entry name" value="TyrNic_aminoTrfase"/>
</dbReference>
<dbReference type="Gene3D" id="3.40.640.10">
    <property type="entry name" value="Type I PLP-dependent aspartate aminotransferase-like (Major domain)"/>
    <property type="match status" value="1"/>
</dbReference>
<dbReference type="GO" id="GO:0030170">
    <property type="term" value="F:pyridoxal phosphate binding"/>
    <property type="evidence" value="ECO:0007669"/>
    <property type="project" value="InterPro"/>
</dbReference>
<evidence type="ECO:0000256" key="14">
    <source>
        <dbReference type="PIRSR" id="PIRSR000517-1"/>
    </source>
</evidence>
<dbReference type="InterPro" id="IPR004838">
    <property type="entry name" value="NHTrfase_class1_PyrdxlP-BS"/>
</dbReference>
<dbReference type="CDD" id="cd00609">
    <property type="entry name" value="AAT_like"/>
    <property type="match status" value="1"/>
</dbReference>
<dbReference type="GO" id="GO:0004838">
    <property type="term" value="F:L-tyrosine-2-oxoglutarate transaminase activity"/>
    <property type="evidence" value="ECO:0007669"/>
    <property type="project" value="UniProtKB-UniRule"/>
</dbReference>
<dbReference type="OrthoDB" id="7042322at2759"/>
<sequence>MATKVEQTTNEVLHFIGNFNSKEKNRLNTEFKRKLLRRQSTVRDLKWNVECSDFALKTHNPIRAIVDGMKIAPNPDKRMIALSIGDPTTFGNLQPANEILDAMKQVIDEKNFNGYAPSVGFIEAREAVAEYSAHQGKIKEISGKDVILCSGCSCSLDLCIAAIANEGQNILIPKPGFSIYKTLAEGFGIECRSYNLIPERGWEIDLDHLEELVDENTAAIIVTNPSNPCGSVFTESHTLDIIEIAERHFLPIIADEIYEHFVFPGNEYHSFASLSKNVPVLSCGGLTKRFLVPGWRLGWIIVHDRHGALQDIRKGLMNLSARILGPNSLVQGALPAILKNTPQKFYDELVETLQNHANIAYQLLKEVRGLTPIMPKGAMYMMVEIDMINFPDINDELDFVQKLVCEQSVFCLPGKCFGIDNFMRIVLTVPKEMIIEACERINEFCETHYKPVKNGFEIEDIPIDYIDINGD</sequence>
<evidence type="ECO:0000256" key="11">
    <source>
        <dbReference type="ARBA" id="ARBA00023232"/>
    </source>
</evidence>
<dbReference type="Gene3D" id="3.90.1150.10">
    <property type="entry name" value="Aspartate Aminotransferase, domain 1"/>
    <property type="match status" value="1"/>
</dbReference>
<evidence type="ECO:0000313" key="16">
    <source>
        <dbReference type="EMBL" id="CAG9810279.1"/>
    </source>
</evidence>
<reference evidence="16" key="1">
    <citation type="submission" date="2022-01" db="EMBL/GenBank/DDBJ databases">
        <authorList>
            <person name="King R."/>
        </authorList>
    </citation>
    <scope>NUCLEOTIDE SEQUENCE</scope>
</reference>
<dbReference type="FunFam" id="3.90.1150.10:FF:000040">
    <property type="entry name" value="Tyrosine aminotransferase"/>
    <property type="match status" value="1"/>
</dbReference>
<feature type="modified residue" description="N6-(pyridoxal phosphate)lysine" evidence="14">
    <location>
        <position position="288"/>
    </location>
</feature>
<dbReference type="EC" id="2.6.1.5" evidence="5 13"/>
<dbReference type="FunFam" id="3.40.640.10:FF:000048">
    <property type="entry name" value="tyrosine aminotransferase"/>
    <property type="match status" value="1"/>
</dbReference>
<comment type="similarity">
    <text evidence="3 13">Belongs to the class-I pyridoxal-phosphate-dependent aminotransferase family.</text>
</comment>
<keyword evidence="8" id="KW-0808">Transferase</keyword>
<evidence type="ECO:0000256" key="8">
    <source>
        <dbReference type="ARBA" id="ARBA00022679"/>
    </source>
</evidence>
<gene>
    <name evidence="16" type="ORF">CHIRRI_LOCUS13096</name>
</gene>
<dbReference type="EMBL" id="OU895880">
    <property type="protein sequence ID" value="CAG9810279.1"/>
    <property type="molecule type" value="Genomic_DNA"/>
</dbReference>
<evidence type="ECO:0000256" key="7">
    <source>
        <dbReference type="ARBA" id="ARBA00022576"/>
    </source>
</evidence>
<reference evidence="16" key="2">
    <citation type="submission" date="2022-10" db="EMBL/GenBank/DDBJ databases">
        <authorList>
            <consortium name="ENA_rothamsted_submissions"/>
            <consortium name="culmorum"/>
            <person name="King R."/>
        </authorList>
    </citation>
    <scope>NUCLEOTIDE SEQUENCE</scope>
</reference>
<organism evidence="16 17">
    <name type="scientific">Chironomus riparius</name>
    <dbReference type="NCBI Taxonomy" id="315576"/>
    <lineage>
        <taxon>Eukaryota</taxon>
        <taxon>Metazoa</taxon>
        <taxon>Ecdysozoa</taxon>
        <taxon>Arthropoda</taxon>
        <taxon>Hexapoda</taxon>
        <taxon>Insecta</taxon>
        <taxon>Pterygota</taxon>
        <taxon>Neoptera</taxon>
        <taxon>Endopterygota</taxon>
        <taxon>Diptera</taxon>
        <taxon>Nematocera</taxon>
        <taxon>Chironomoidea</taxon>
        <taxon>Chironomidae</taxon>
        <taxon>Chironominae</taxon>
        <taxon>Chironomus</taxon>
    </lineage>
</organism>
<dbReference type="Pfam" id="PF00155">
    <property type="entry name" value="Aminotran_1_2"/>
    <property type="match status" value="1"/>
</dbReference>
<dbReference type="InterPro" id="IPR015424">
    <property type="entry name" value="PyrdxlP-dep_Trfase"/>
</dbReference>
<protein>
    <recommendedName>
        <fullName evidence="6 13">Tyrosine aminotransferase</fullName>
        <shortName evidence="13">TAT</shortName>
        <ecNumber evidence="5 13">2.6.1.5</ecNumber>
    </recommendedName>
</protein>
<dbReference type="PANTHER" id="PTHR45744:SF2">
    <property type="entry name" value="TYROSINE AMINOTRANSFERASE"/>
    <property type="match status" value="1"/>
</dbReference>
<proteinExistence type="inferred from homology"/>
<evidence type="ECO:0000256" key="2">
    <source>
        <dbReference type="ARBA" id="ARBA00005203"/>
    </source>
</evidence>
<keyword evidence="10 13" id="KW-0663">Pyridoxal phosphate</keyword>
<dbReference type="InterPro" id="IPR005957">
    <property type="entry name" value="Tyrosine_aminoTrfase"/>
</dbReference>
<evidence type="ECO:0000256" key="6">
    <source>
        <dbReference type="ARBA" id="ARBA00015959"/>
    </source>
</evidence>
<dbReference type="InterPro" id="IPR015422">
    <property type="entry name" value="PyrdxlP-dep_Trfase_small"/>
</dbReference>
<keyword evidence="7" id="KW-0032">Aminotransferase</keyword>
<evidence type="ECO:0000256" key="12">
    <source>
        <dbReference type="ARBA" id="ARBA00047798"/>
    </source>
</evidence>
<keyword evidence="17" id="KW-1185">Reference proteome</keyword>
<dbReference type="PIRSF" id="PIRSF000517">
    <property type="entry name" value="Tyr_transaminase"/>
    <property type="match status" value="1"/>
</dbReference>
<dbReference type="NCBIfam" id="TIGR01264">
    <property type="entry name" value="tyr_amTase_E"/>
    <property type="match status" value="1"/>
</dbReference>
<comment type="subunit">
    <text evidence="4 13">Homodimer.</text>
</comment>
<keyword evidence="11" id="KW-0585">Phenylalanine catabolism</keyword>
<evidence type="ECO:0000256" key="4">
    <source>
        <dbReference type="ARBA" id="ARBA00011738"/>
    </source>
</evidence>
<comment type="cofactor">
    <cofactor evidence="1 13 14">
        <name>pyridoxal 5'-phosphate</name>
        <dbReference type="ChEBI" id="CHEBI:597326"/>
    </cofactor>
</comment>
<dbReference type="GO" id="GO:0006572">
    <property type="term" value="P:L-tyrosine catabolic process"/>
    <property type="evidence" value="ECO:0007669"/>
    <property type="project" value="UniProtKB-KW"/>
</dbReference>
<evidence type="ECO:0000313" key="17">
    <source>
        <dbReference type="Proteomes" id="UP001153620"/>
    </source>
</evidence>
<comment type="pathway">
    <text evidence="2 13">Amino-acid degradation; L-phenylalanine degradation; acetoacetate and fumarate from L-phenylalanine: step 2/6.</text>
</comment>
<dbReference type="AlphaFoldDB" id="A0A9N9S4M8"/>
<evidence type="ECO:0000256" key="13">
    <source>
        <dbReference type="PIRNR" id="PIRNR000517"/>
    </source>
</evidence>